<sequence>MNEPIQTRNELIEEGQGLVRSLALKVFRSIPMGAELDDLIAYGEVGLAEAARDFDPSRGVQFCTFAYYRVRGAIYDGLAKMTWTSRARYRRLRYERMADETLAAEQEDHTAENQTLEQSGNWFGRVTEKLAVVYLASGGDEAQQQASSIEDTCDTPSQTFLNREAGERLRQLVAELDPVERRVIQSVYFEGFTLQEAANQVGISKSWASRLHAKILDQLAQKLKRLDLHD</sequence>
<dbReference type="GO" id="GO:0006352">
    <property type="term" value="P:DNA-templated transcription initiation"/>
    <property type="evidence" value="ECO:0007669"/>
    <property type="project" value="InterPro"/>
</dbReference>
<keyword evidence="4" id="KW-0804">Transcription</keyword>
<dbReference type="PANTHER" id="PTHR30385">
    <property type="entry name" value="SIGMA FACTOR F FLAGELLAR"/>
    <property type="match status" value="1"/>
</dbReference>
<keyword evidence="1" id="KW-0805">Transcription regulation</keyword>
<feature type="domain" description="RNA polymerase sigma-70 region 2" evidence="5">
    <location>
        <begin position="11"/>
        <end position="83"/>
    </location>
</feature>
<dbReference type="CDD" id="cd06171">
    <property type="entry name" value="Sigma70_r4"/>
    <property type="match status" value="1"/>
</dbReference>
<gene>
    <name evidence="7" type="primary">sigD</name>
    <name evidence="7" type="ORF">Q31a_38910</name>
</gene>
<dbReference type="InterPro" id="IPR007630">
    <property type="entry name" value="RNA_pol_sigma70_r4"/>
</dbReference>
<accession>A0A518GAF5</accession>
<dbReference type="Pfam" id="PF04545">
    <property type="entry name" value="Sigma70_r4"/>
    <property type="match status" value="1"/>
</dbReference>
<evidence type="ECO:0000313" key="7">
    <source>
        <dbReference type="EMBL" id="QDV25565.1"/>
    </source>
</evidence>
<dbReference type="GO" id="GO:0016987">
    <property type="term" value="F:sigma factor activity"/>
    <property type="evidence" value="ECO:0007669"/>
    <property type="project" value="UniProtKB-KW"/>
</dbReference>
<keyword evidence="8" id="KW-1185">Reference proteome</keyword>
<evidence type="ECO:0000313" key="8">
    <source>
        <dbReference type="Proteomes" id="UP000318017"/>
    </source>
</evidence>
<dbReference type="InterPro" id="IPR013325">
    <property type="entry name" value="RNA_pol_sigma_r2"/>
</dbReference>
<evidence type="ECO:0000256" key="1">
    <source>
        <dbReference type="ARBA" id="ARBA00023015"/>
    </source>
</evidence>
<organism evidence="7 8">
    <name type="scientific">Aureliella helgolandensis</name>
    <dbReference type="NCBI Taxonomy" id="2527968"/>
    <lineage>
        <taxon>Bacteria</taxon>
        <taxon>Pseudomonadati</taxon>
        <taxon>Planctomycetota</taxon>
        <taxon>Planctomycetia</taxon>
        <taxon>Pirellulales</taxon>
        <taxon>Pirellulaceae</taxon>
        <taxon>Aureliella</taxon>
    </lineage>
</organism>
<dbReference type="RefSeq" id="WP_197355372.1">
    <property type="nucleotide sequence ID" value="NZ_CP036298.1"/>
</dbReference>
<name>A0A518GAF5_9BACT</name>
<reference evidence="7 8" key="1">
    <citation type="submission" date="2019-02" db="EMBL/GenBank/DDBJ databases">
        <title>Deep-cultivation of Planctomycetes and their phenomic and genomic characterization uncovers novel biology.</title>
        <authorList>
            <person name="Wiegand S."/>
            <person name="Jogler M."/>
            <person name="Boedeker C."/>
            <person name="Pinto D."/>
            <person name="Vollmers J."/>
            <person name="Rivas-Marin E."/>
            <person name="Kohn T."/>
            <person name="Peeters S.H."/>
            <person name="Heuer A."/>
            <person name="Rast P."/>
            <person name="Oberbeckmann S."/>
            <person name="Bunk B."/>
            <person name="Jeske O."/>
            <person name="Meyerdierks A."/>
            <person name="Storesund J.E."/>
            <person name="Kallscheuer N."/>
            <person name="Luecker S."/>
            <person name="Lage O.M."/>
            <person name="Pohl T."/>
            <person name="Merkel B.J."/>
            <person name="Hornburger P."/>
            <person name="Mueller R.-W."/>
            <person name="Bruemmer F."/>
            <person name="Labrenz M."/>
            <person name="Spormann A.M."/>
            <person name="Op den Camp H."/>
            <person name="Overmann J."/>
            <person name="Amann R."/>
            <person name="Jetten M.S.M."/>
            <person name="Mascher T."/>
            <person name="Medema M.H."/>
            <person name="Devos D.P."/>
            <person name="Kaster A.-K."/>
            <person name="Ovreas L."/>
            <person name="Rohde M."/>
            <person name="Galperin M.Y."/>
            <person name="Jogler C."/>
        </authorList>
    </citation>
    <scope>NUCLEOTIDE SEQUENCE [LARGE SCALE GENOMIC DNA]</scope>
    <source>
        <strain evidence="7 8">Q31a</strain>
    </source>
</reference>
<dbReference type="Gene3D" id="1.20.140.160">
    <property type="match status" value="1"/>
</dbReference>
<evidence type="ECO:0000256" key="4">
    <source>
        <dbReference type="ARBA" id="ARBA00023163"/>
    </source>
</evidence>
<dbReference type="InterPro" id="IPR007627">
    <property type="entry name" value="RNA_pol_sigma70_r2"/>
</dbReference>
<evidence type="ECO:0000259" key="5">
    <source>
        <dbReference type="Pfam" id="PF04542"/>
    </source>
</evidence>
<dbReference type="KEGG" id="ahel:Q31a_38910"/>
<dbReference type="AlphaFoldDB" id="A0A518GAF5"/>
<keyword evidence="3" id="KW-0238">DNA-binding</keyword>
<evidence type="ECO:0000256" key="2">
    <source>
        <dbReference type="ARBA" id="ARBA00023082"/>
    </source>
</evidence>
<feature type="domain" description="RNA polymerase sigma-70 region 4" evidence="6">
    <location>
        <begin position="174"/>
        <end position="219"/>
    </location>
</feature>
<proteinExistence type="predicted"/>
<dbReference type="SUPFAM" id="SSF88659">
    <property type="entry name" value="Sigma3 and sigma4 domains of RNA polymerase sigma factors"/>
    <property type="match status" value="1"/>
</dbReference>
<evidence type="ECO:0000256" key="3">
    <source>
        <dbReference type="ARBA" id="ARBA00023125"/>
    </source>
</evidence>
<dbReference type="EMBL" id="CP036298">
    <property type="protein sequence ID" value="QDV25565.1"/>
    <property type="molecule type" value="Genomic_DNA"/>
</dbReference>
<dbReference type="Pfam" id="PF04542">
    <property type="entry name" value="Sigma70_r2"/>
    <property type="match status" value="1"/>
</dbReference>
<dbReference type="SUPFAM" id="SSF88946">
    <property type="entry name" value="Sigma2 domain of RNA polymerase sigma factors"/>
    <property type="match status" value="1"/>
</dbReference>
<dbReference type="InterPro" id="IPR013324">
    <property type="entry name" value="RNA_pol_sigma_r3/r4-like"/>
</dbReference>
<protein>
    <submittedName>
        <fullName evidence="7">RNA polymerase sigma-D factor</fullName>
    </submittedName>
</protein>
<evidence type="ECO:0000259" key="6">
    <source>
        <dbReference type="Pfam" id="PF04545"/>
    </source>
</evidence>
<dbReference type="Proteomes" id="UP000318017">
    <property type="component" value="Chromosome"/>
</dbReference>
<dbReference type="GO" id="GO:0003677">
    <property type="term" value="F:DNA binding"/>
    <property type="evidence" value="ECO:0007669"/>
    <property type="project" value="UniProtKB-KW"/>
</dbReference>
<dbReference type="NCBIfam" id="TIGR02937">
    <property type="entry name" value="sigma70-ECF"/>
    <property type="match status" value="1"/>
</dbReference>
<dbReference type="Gene3D" id="1.10.1740.10">
    <property type="match status" value="1"/>
</dbReference>
<keyword evidence="2" id="KW-0731">Sigma factor</keyword>
<dbReference type="InterPro" id="IPR014284">
    <property type="entry name" value="RNA_pol_sigma-70_dom"/>
</dbReference>